<evidence type="ECO:0000256" key="13">
    <source>
        <dbReference type="SAM" id="MobiDB-lite"/>
    </source>
</evidence>
<dbReference type="Pfam" id="PF00271">
    <property type="entry name" value="Helicase_C"/>
    <property type="match status" value="1"/>
</dbReference>
<dbReference type="GO" id="GO:0003724">
    <property type="term" value="F:RNA helicase activity"/>
    <property type="evidence" value="ECO:0007669"/>
    <property type="project" value="UniProtKB-EC"/>
</dbReference>
<evidence type="ECO:0000259" key="15">
    <source>
        <dbReference type="PROSITE" id="PS51194"/>
    </source>
</evidence>
<dbReference type="EMBL" id="KZ989837">
    <property type="protein sequence ID" value="RKP25219.1"/>
    <property type="molecule type" value="Genomic_DNA"/>
</dbReference>
<evidence type="ECO:0000256" key="8">
    <source>
        <dbReference type="ARBA" id="ARBA00022806"/>
    </source>
</evidence>
<keyword evidence="6 12" id="KW-0547">Nucleotide-binding</keyword>
<dbReference type="CDD" id="cd18787">
    <property type="entry name" value="SF2_C_DEAD"/>
    <property type="match status" value="1"/>
</dbReference>
<comment type="function">
    <text evidence="11">ATP-dependent RNA helicase required for 60S ribosomal subunit synthesis. Involved in efficient pre-rRNA processing, predominantly at site A3, which is necessary for the normal formation of 25S and 5.8S rRNAs.</text>
</comment>
<reference evidence="16" key="1">
    <citation type="submission" date="2018-07" db="EMBL/GenBank/DDBJ databases">
        <title>Leveraging single-cell genomics to expand the Fungal Tree of Life.</title>
        <authorList>
            <consortium name="DOE Joint Genome Institute"/>
            <person name="Ahrendt S.R."/>
            <person name="Quandt C.A."/>
            <person name="Ciobanu D."/>
            <person name="Clum A."/>
            <person name="Salamov A."/>
            <person name="Andreopoulos B."/>
            <person name="Cheng J.-F."/>
            <person name="Woyke T."/>
            <person name="Pelin A."/>
            <person name="Henrissat B."/>
            <person name="Reynolds N."/>
            <person name="Benny G.L."/>
            <person name="Smith M.E."/>
            <person name="James T.Y."/>
            <person name="Grigoriev I.V."/>
        </authorList>
    </citation>
    <scope>NUCLEOTIDE SEQUENCE</scope>
    <source>
        <strain evidence="16">Benny S71-1</strain>
    </source>
</reference>
<dbReference type="OrthoDB" id="196131at2759"/>
<comment type="subcellular location">
    <subcellularLocation>
        <location evidence="1">Nucleus</location>
        <location evidence="1">Nucleolus</location>
    </subcellularLocation>
</comment>
<evidence type="ECO:0000256" key="11">
    <source>
        <dbReference type="ARBA" id="ARBA00037449"/>
    </source>
</evidence>
<protein>
    <recommendedName>
        <fullName evidence="3">RNA helicase</fullName>
        <ecNumber evidence="3">3.6.4.13</ecNumber>
    </recommendedName>
</protein>
<dbReference type="Pfam" id="PF00270">
    <property type="entry name" value="DEAD"/>
    <property type="match status" value="1"/>
</dbReference>
<keyword evidence="7 12" id="KW-0378">Hydrolase</keyword>
<feature type="domain" description="Helicase ATP-binding" evidence="14">
    <location>
        <begin position="124"/>
        <end position="301"/>
    </location>
</feature>
<keyword evidence="10" id="KW-0539">Nucleus</keyword>
<dbReference type="FunFam" id="3.40.50.300:FF:000008">
    <property type="entry name" value="ATP-dependent RNA helicase RhlB"/>
    <property type="match status" value="1"/>
</dbReference>
<dbReference type="SUPFAM" id="SSF52540">
    <property type="entry name" value="P-loop containing nucleoside triphosphate hydrolases"/>
    <property type="match status" value="1"/>
</dbReference>
<evidence type="ECO:0000256" key="7">
    <source>
        <dbReference type="ARBA" id="ARBA00022801"/>
    </source>
</evidence>
<dbReference type="InterPro" id="IPR000629">
    <property type="entry name" value="RNA-helicase_DEAD-box_CS"/>
</dbReference>
<evidence type="ECO:0000256" key="3">
    <source>
        <dbReference type="ARBA" id="ARBA00012552"/>
    </source>
</evidence>
<evidence type="ECO:0000256" key="2">
    <source>
        <dbReference type="ARBA" id="ARBA00009334"/>
    </source>
</evidence>
<dbReference type="SMART" id="SM00490">
    <property type="entry name" value="HELICc"/>
    <property type="match status" value="1"/>
</dbReference>
<dbReference type="GO" id="GO:0003676">
    <property type="term" value="F:nucleic acid binding"/>
    <property type="evidence" value="ECO:0007669"/>
    <property type="project" value="InterPro"/>
</dbReference>
<feature type="domain" description="Helicase C-terminal" evidence="15">
    <location>
        <begin position="320"/>
        <end position="484"/>
    </location>
</feature>
<dbReference type="PROSITE" id="PS51192">
    <property type="entry name" value="HELICASE_ATP_BIND_1"/>
    <property type="match status" value="1"/>
</dbReference>
<keyword evidence="9 12" id="KW-0067">ATP-binding</keyword>
<dbReference type="AlphaFoldDB" id="A0A4V1J1I9"/>
<keyword evidence="8 12" id="KW-0347">Helicase</keyword>
<evidence type="ECO:0000256" key="1">
    <source>
        <dbReference type="ARBA" id="ARBA00004604"/>
    </source>
</evidence>
<dbReference type="Proteomes" id="UP000278143">
    <property type="component" value="Unassembled WGS sequence"/>
</dbReference>
<evidence type="ECO:0000256" key="9">
    <source>
        <dbReference type="ARBA" id="ARBA00022840"/>
    </source>
</evidence>
<dbReference type="EC" id="3.6.4.13" evidence="3"/>
<feature type="region of interest" description="Disordered" evidence="13">
    <location>
        <begin position="1"/>
        <end position="66"/>
    </location>
</feature>
<evidence type="ECO:0000256" key="6">
    <source>
        <dbReference type="ARBA" id="ARBA00022741"/>
    </source>
</evidence>
<dbReference type="InterPro" id="IPR044742">
    <property type="entry name" value="DEAD/DEAH_RhlB"/>
</dbReference>
<keyword evidence="5" id="KW-0698">rRNA processing</keyword>
<dbReference type="InterPro" id="IPR001650">
    <property type="entry name" value="Helicase_C-like"/>
</dbReference>
<keyword evidence="4" id="KW-0690">Ribosome biogenesis</keyword>
<dbReference type="GO" id="GO:0016787">
    <property type="term" value="F:hydrolase activity"/>
    <property type="evidence" value="ECO:0007669"/>
    <property type="project" value="UniProtKB-KW"/>
</dbReference>
<evidence type="ECO:0000256" key="12">
    <source>
        <dbReference type="RuleBase" id="RU000492"/>
    </source>
</evidence>
<accession>A0A4V1J1I9</accession>
<dbReference type="PROSITE" id="PS00039">
    <property type="entry name" value="DEAD_ATP_HELICASE"/>
    <property type="match status" value="1"/>
</dbReference>
<dbReference type="GO" id="GO:0005524">
    <property type="term" value="F:ATP binding"/>
    <property type="evidence" value="ECO:0007669"/>
    <property type="project" value="UniProtKB-KW"/>
</dbReference>
<dbReference type="CDD" id="cd00268">
    <property type="entry name" value="DEADc"/>
    <property type="match status" value="1"/>
</dbReference>
<feature type="compositionally biased region" description="Basic residues" evidence="13">
    <location>
        <begin position="24"/>
        <end position="44"/>
    </location>
</feature>
<dbReference type="InterPro" id="IPR027417">
    <property type="entry name" value="P-loop_NTPase"/>
</dbReference>
<dbReference type="InterPro" id="IPR014001">
    <property type="entry name" value="Helicase_ATP-bd"/>
</dbReference>
<dbReference type="PANTHER" id="PTHR47958">
    <property type="entry name" value="ATP-DEPENDENT RNA HELICASE DBP3"/>
    <property type="match status" value="1"/>
</dbReference>
<comment type="similarity">
    <text evidence="2">Belongs to the DEAD box helicase family. DDX5/DBP2 subfamily.</text>
</comment>
<evidence type="ECO:0000313" key="16">
    <source>
        <dbReference type="EMBL" id="RKP25219.1"/>
    </source>
</evidence>
<name>A0A4V1J1I9_9FUNG</name>
<sequence>MEVDEAQLEVPSKSSDMDSVAKEAKKKSKKEKKSKSKKEKKEKRKREEDEEGGSSSDDTKSQAVKATTAEEARAFYEKEEIVVTGNGIEKFKPYLRFEQANFPPELKVYYKDFKAPTPIQATCWPALLAGRDLVGIAETGSGKTMAFALPGLVYLRKQRHAGGSKKHVPRILVLAPTRELAMQTHEAFERGGTDLVRSVCIYGGVPKHEQRRAVQRADVVVATPGRLQDLLDEGACDLSQVSFLVLDEADRMLDVGFEQAVRKILQHCRPTAQRQTLMFSATWPDAVRRLADEFMRGADDAAGGVVRVAIGNTDLAASGNVTQIVQVLQDDRDKEFELQRLLKDYHRSRTNRILIFALYKKEAMRIEQNLSRRGWKVQAIHGDKSQDQRTAALADFKAGTCPLLVATDVAARGLDIPNVEYVINYTFPLTIEDYVHRIGRTGRGGRKGIAHTLFTATEKHLAGALQNVLRQANQEIPEALRKFGGTVKKKEHSSYGAFFRDVDTSVKATKIVFEDSD</sequence>
<evidence type="ECO:0000256" key="5">
    <source>
        <dbReference type="ARBA" id="ARBA00022552"/>
    </source>
</evidence>
<evidence type="ECO:0000256" key="10">
    <source>
        <dbReference type="ARBA" id="ARBA00023242"/>
    </source>
</evidence>
<keyword evidence="17" id="KW-1185">Reference proteome</keyword>
<gene>
    <name evidence="16" type="ORF">SYNPS1DRAFT_15994</name>
</gene>
<organism evidence="16 17">
    <name type="scientific">Syncephalis pseudoplumigaleata</name>
    <dbReference type="NCBI Taxonomy" id="1712513"/>
    <lineage>
        <taxon>Eukaryota</taxon>
        <taxon>Fungi</taxon>
        <taxon>Fungi incertae sedis</taxon>
        <taxon>Zoopagomycota</taxon>
        <taxon>Zoopagomycotina</taxon>
        <taxon>Zoopagomycetes</taxon>
        <taxon>Zoopagales</taxon>
        <taxon>Piptocephalidaceae</taxon>
        <taxon>Syncephalis</taxon>
    </lineage>
</organism>
<dbReference type="PROSITE" id="PS51194">
    <property type="entry name" value="HELICASE_CTER"/>
    <property type="match status" value="1"/>
</dbReference>
<evidence type="ECO:0000313" key="17">
    <source>
        <dbReference type="Proteomes" id="UP000278143"/>
    </source>
</evidence>
<dbReference type="Gene3D" id="3.40.50.300">
    <property type="entry name" value="P-loop containing nucleotide triphosphate hydrolases"/>
    <property type="match status" value="2"/>
</dbReference>
<evidence type="ECO:0000256" key="4">
    <source>
        <dbReference type="ARBA" id="ARBA00022517"/>
    </source>
</evidence>
<proteinExistence type="inferred from homology"/>
<dbReference type="InterPro" id="IPR011545">
    <property type="entry name" value="DEAD/DEAH_box_helicase_dom"/>
</dbReference>
<evidence type="ECO:0000259" key="14">
    <source>
        <dbReference type="PROSITE" id="PS51192"/>
    </source>
</evidence>
<dbReference type="SMART" id="SM00487">
    <property type="entry name" value="DEXDc"/>
    <property type="match status" value="1"/>
</dbReference>